<dbReference type="AlphaFoldDB" id="A0A5S9IQ34"/>
<dbReference type="OrthoDB" id="129928at2"/>
<dbReference type="Proteomes" id="UP000326354">
    <property type="component" value="Chromosome"/>
</dbReference>
<accession>A0A5S9IQ34</accession>
<protein>
    <recommendedName>
        <fullName evidence="1">TIR domain-containing protein</fullName>
    </recommendedName>
</protein>
<evidence type="ECO:0000313" key="2">
    <source>
        <dbReference type="EMBL" id="BBM86023.1"/>
    </source>
</evidence>
<dbReference type="Gene3D" id="3.40.50.10140">
    <property type="entry name" value="Toll/interleukin-1 receptor homology (TIR) domain"/>
    <property type="match status" value="1"/>
</dbReference>
<dbReference type="EMBL" id="AP019860">
    <property type="protein sequence ID" value="BBM86023.1"/>
    <property type="molecule type" value="Genomic_DNA"/>
</dbReference>
<dbReference type="KEGG" id="uam:UABAM_04409"/>
<gene>
    <name evidence="2" type="ORF">UABAM_04409</name>
</gene>
<sequence>MGILVFISYATPDSQTFQISQVAKSLKEREQIADVLYWEEHMDDDIMKYMNDNIAKCHVILVFCTQNSMKSESVELEWMTGLKLKKRLIPVFLKPDDIPPLLTTKLGIEFNDNDFEANIDMMHKLVVKKHEGVEINIIDSQGNVTIDKFSLDMDVEDLANKVADAMFEDRKEIVLGKYQYWVKKYKSTGVHFVDIKPYRFLEQNPNKPSEYGKMAKQGHKVMWVMKNGSYFARWVDGQFNYIGS</sequence>
<dbReference type="InterPro" id="IPR035897">
    <property type="entry name" value="Toll_tir_struct_dom_sf"/>
</dbReference>
<evidence type="ECO:0000313" key="3">
    <source>
        <dbReference type="Proteomes" id="UP000326354"/>
    </source>
</evidence>
<dbReference type="SUPFAM" id="SSF52200">
    <property type="entry name" value="Toll/Interleukin receptor TIR domain"/>
    <property type="match status" value="1"/>
</dbReference>
<evidence type="ECO:0000259" key="1">
    <source>
        <dbReference type="Pfam" id="PF13676"/>
    </source>
</evidence>
<organism evidence="2 3">
    <name type="scientific">Uabimicrobium amorphum</name>
    <dbReference type="NCBI Taxonomy" id="2596890"/>
    <lineage>
        <taxon>Bacteria</taxon>
        <taxon>Pseudomonadati</taxon>
        <taxon>Planctomycetota</taxon>
        <taxon>Candidatus Uabimicrobiia</taxon>
        <taxon>Candidatus Uabimicrobiales</taxon>
        <taxon>Candidatus Uabimicrobiaceae</taxon>
        <taxon>Candidatus Uabimicrobium</taxon>
    </lineage>
</organism>
<proteinExistence type="predicted"/>
<dbReference type="InterPro" id="IPR000157">
    <property type="entry name" value="TIR_dom"/>
</dbReference>
<dbReference type="Pfam" id="PF13676">
    <property type="entry name" value="TIR_2"/>
    <property type="match status" value="1"/>
</dbReference>
<dbReference type="RefSeq" id="WP_151970103.1">
    <property type="nucleotide sequence ID" value="NZ_AP019860.1"/>
</dbReference>
<reference evidence="2 3" key="1">
    <citation type="submission" date="2019-08" db="EMBL/GenBank/DDBJ databases">
        <title>Complete genome sequence of Candidatus Uab amorphum.</title>
        <authorList>
            <person name="Shiratori T."/>
            <person name="Suzuki S."/>
            <person name="Kakizawa Y."/>
            <person name="Ishida K."/>
        </authorList>
    </citation>
    <scope>NUCLEOTIDE SEQUENCE [LARGE SCALE GENOMIC DNA]</scope>
    <source>
        <strain evidence="2 3">SRT547</strain>
    </source>
</reference>
<dbReference type="GO" id="GO:0007165">
    <property type="term" value="P:signal transduction"/>
    <property type="evidence" value="ECO:0007669"/>
    <property type="project" value="InterPro"/>
</dbReference>
<keyword evidence="3" id="KW-1185">Reference proteome</keyword>
<feature type="domain" description="TIR" evidence="1">
    <location>
        <begin position="5"/>
        <end position="120"/>
    </location>
</feature>
<name>A0A5S9IQ34_UABAM</name>